<organism evidence="5 6">
    <name type="scientific">Azospira inquinata</name>
    <dbReference type="NCBI Taxonomy" id="2785627"/>
    <lineage>
        <taxon>Bacteria</taxon>
        <taxon>Pseudomonadati</taxon>
        <taxon>Pseudomonadota</taxon>
        <taxon>Betaproteobacteria</taxon>
        <taxon>Rhodocyclales</taxon>
        <taxon>Rhodocyclaceae</taxon>
        <taxon>Azospira</taxon>
    </lineage>
</organism>
<reference evidence="5" key="1">
    <citation type="submission" date="2020-11" db="EMBL/GenBank/DDBJ databases">
        <title>Azospira inquinata sp. nov.</title>
        <authorList>
            <person name="Moe W.M."/>
            <person name="Mikes M.C."/>
        </authorList>
    </citation>
    <scope>NUCLEOTIDE SEQUENCE</scope>
    <source>
        <strain evidence="5">Azo-3</strain>
    </source>
</reference>
<dbReference type="Pfam" id="PF05433">
    <property type="entry name" value="Rick_17kDa_Anti"/>
    <property type="match status" value="1"/>
</dbReference>
<evidence type="ECO:0000313" key="5">
    <source>
        <dbReference type="EMBL" id="QWT48792.1"/>
    </source>
</evidence>
<protein>
    <submittedName>
        <fullName evidence="5">Glycine zipper 2TM domain-containing protein</fullName>
    </submittedName>
</protein>
<evidence type="ECO:0000313" key="6">
    <source>
        <dbReference type="Proteomes" id="UP000683428"/>
    </source>
</evidence>
<dbReference type="InterPro" id="IPR008816">
    <property type="entry name" value="Gly_zipper_2TM_dom"/>
</dbReference>
<name>A0A975SM14_9RHOO</name>
<dbReference type="PANTHER" id="PTHR35603">
    <property type="match status" value="1"/>
</dbReference>
<evidence type="ECO:0000256" key="3">
    <source>
        <dbReference type="SAM" id="SignalP"/>
    </source>
</evidence>
<sequence>MQAINRFICVALGCALMGAAGLAEAGCTKSTCGVVTEVESHTTQGEGTGLGAIAGGVVGGLVGNQIGNGTGNTIATIAGAAGGAYAGHQIEKKVRSKANYEVHIKLRNGTAKTFAYDNKPDFSSGDKVQIKNGQLVKLGN</sequence>
<dbReference type="EMBL" id="CP064782">
    <property type="protein sequence ID" value="QWT48792.1"/>
    <property type="molecule type" value="Genomic_DNA"/>
</dbReference>
<keyword evidence="6" id="KW-1185">Reference proteome</keyword>
<dbReference type="KEGG" id="aiq:Azoinq_13325"/>
<evidence type="ECO:0000256" key="2">
    <source>
        <dbReference type="ARBA" id="ARBA00023136"/>
    </source>
</evidence>
<dbReference type="GO" id="GO:0019867">
    <property type="term" value="C:outer membrane"/>
    <property type="evidence" value="ECO:0007669"/>
    <property type="project" value="InterPro"/>
</dbReference>
<feature type="domain" description="Glycine zipper 2TM" evidence="4">
    <location>
        <begin position="50"/>
        <end position="91"/>
    </location>
</feature>
<evidence type="ECO:0000259" key="4">
    <source>
        <dbReference type="Pfam" id="PF05433"/>
    </source>
</evidence>
<feature type="signal peptide" evidence="3">
    <location>
        <begin position="1"/>
        <end position="25"/>
    </location>
</feature>
<keyword evidence="2" id="KW-0472">Membrane</keyword>
<dbReference type="InterPro" id="IPR051407">
    <property type="entry name" value="Bact_OM_lipoprot/Surf_antigen"/>
</dbReference>
<evidence type="ECO:0000256" key="1">
    <source>
        <dbReference type="ARBA" id="ARBA00004370"/>
    </source>
</evidence>
<proteinExistence type="predicted"/>
<gene>
    <name evidence="5" type="ORF">Azoinq_13325</name>
</gene>
<dbReference type="Proteomes" id="UP000683428">
    <property type="component" value="Chromosome"/>
</dbReference>
<accession>A0A975SM14</accession>
<feature type="chain" id="PRO_5037103261" evidence="3">
    <location>
        <begin position="26"/>
        <end position="140"/>
    </location>
</feature>
<dbReference type="RefSeq" id="WP_216128411.1">
    <property type="nucleotide sequence ID" value="NZ_CP064782.1"/>
</dbReference>
<keyword evidence="3" id="KW-0732">Signal</keyword>
<dbReference type="PANTHER" id="PTHR35603:SF2">
    <property type="entry name" value="OUTER MEMBRANE LIPOPROTEIN"/>
    <property type="match status" value="1"/>
</dbReference>
<dbReference type="AlphaFoldDB" id="A0A975SM14"/>
<comment type="subcellular location">
    <subcellularLocation>
        <location evidence="1">Membrane</location>
    </subcellularLocation>
</comment>